<keyword evidence="2" id="KW-0472">Membrane</keyword>
<evidence type="ECO:0000256" key="2">
    <source>
        <dbReference type="SAM" id="Phobius"/>
    </source>
</evidence>
<gene>
    <name evidence="3" type="ORF">HO173_000467</name>
</gene>
<dbReference type="AlphaFoldDB" id="A0A8H6G7D1"/>
<comment type="caution">
    <text evidence="3">The sequence shown here is derived from an EMBL/GenBank/DDBJ whole genome shotgun (WGS) entry which is preliminary data.</text>
</comment>
<dbReference type="RefSeq" id="XP_037170995.1">
    <property type="nucleotide sequence ID" value="XM_037302416.1"/>
</dbReference>
<feature type="region of interest" description="Disordered" evidence="1">
    <location>
        <begin position="168"/>
        <end position="192"/>
    </location>
</feature>
<feature type="compositionally biased region" description="Low complexity" evidence="1">
    <location>
        <begin position="168"/>
        <end position="185"/>
    </location>
</feature>
<organism evidence="3 4">
    <name type="scientific">Letharia columbiana</name>
    <dbReference type="NCBI Taxonomy" id="112416"/>
    <lineage>
        <taxon>Eukaryota</taxon>
        <taxon>Fungi</taxon>
        <taxon>Dikarya</taxon>
        <taxon>Ascomycota</taxon>
        <taxon>Pezizomycotina</taxon>
        <taxon>Lecanoromycetes</taxon>
        <taxon>OSLEUM clade</taxon>
        <taxon>Lecanoromycetidae</taxon>
        <taxon>Lecanorales</taxon>
        <taxon>Lecanorineae</taxon>
        <taxon>Parmeliaceae</taxon>
        <taxon>Letharia</taxon>
    </lineage>
</organism>
<dbReference type="Proteomes" id="UP000578531">
    <property type="component" value="Unassembled WGS sequence"/>
</dbReference>
<accession>A0A8H6G7D1</accession>
<reference evidence="3 4" key="1">
    <citation type="journal article" date="2020" name="Genomics">
        <title>Complete, high-quality genomes from long-read metagenomic sequencing of two wolf lichen thalli reveals enigmatic genome architecture.</title>
        <authorList>
            <person name="McKenzie S.K."/>
            <person name="Walston R.F."/>
            <person name="Allen J.L."/>
        </authorList>
    </citation>
    <scope>NUCLEOTIDE SEQUENCE [LARGE SCALE GENOMIC DNA]</scope>
    <source>
        <strain evidence="3">WasteWater2</strain>
    </source>
</reference>
<dbReference type="EMBL" id="JACCJC010000001">
    <property type="protein sequence ID" value="KAF6241755.1"/>
    <property type="molecule type" value="Genomic_DNA"/>
</dbReference>
<sequence length="227" mass="23127">MLPPSTPIDYFLYISLLISTTFAQGRIAQFLVLDCTEKSAVNPTVSLSLDTCLVTTGAFGVVVERLPACPPGSANATLQLYQDQSCAIPETSSDFDTDGCFDYGLVGIPAVMFICGSVADGGFGCYIYDYVTAGSALVPVAGATGATTTSTPGGLSSQTTTDSNALLTSATSASSASSPSQTKASGTGGNSSSGLSQHDQIILGIALPVGSIIVALLAWQCPKPWSR</sequence>
<evidence type="ECO:0000313" key="3">
    <source>
        <dbReference type="EMBL" id="KAF6241755.1"/>
    </source>
</evidence>
<proteinExistence type="predicted"/>
<keyword evidence="2" id="KW-0812">Transmembrane</keyword>
<protein>
    <submittedName>
        <fullName evidence="3">Uncharacterized protein</fullName>
    </submittedName>
</protein>
<keyword evidence="4" id="KW-1185">Reference proteome</keyword>
<evidence type="ECO:0000256" key="1">
    <source>
        <dbReference type="SAM" id="MobiDB-lite"/>
    </source>
</evidence>
<dbReference type="GeneID" id="59282146"/>
<name>A0A8H6G7D1_9LECA</name>
<dbReference type="OrthoDB" id="5429340at2759"/>
<keyword evidence="2" id="KW-1133">Transmembrane helix</keyword>
<feature type="transmembrane region" description="Helical" evidence="2">
    <location>
        <begin position="201"/>
        <end position="219"/>
    </location>
</feature>
<evidence type="ECO:0000313" key="4">
    <source>
        <dbReference type="Proteomes" id="UP000578531"/>
    </source>
</evidence>